<name>A0A9I9DQ74_CUCME</name>
<sequence length="88" mass="9625">MDAFFRCNAITLRPHLPLLLPNGFKPTSPESQYDVPAAPIRYPTAVGAAFKDGCAFLELARATLALAAKLHKSVKEIGRWAFLSGIRK</sequence>
<protein>
    <submittedName>
        <fullName evidence="1">Uncharacterized protein</fullName>
    </submittedName>
</protein>
<dbReference type="AlphaFoldDB" id="A0A9I9DQ74"/>
<dbReference type="Gramene" id="MELO3C021954.2.1">
    <property type="protein sequence ID" value="MELO3C021954.2.1"/>
    <property type="gene ID" value="MELO3C021954.2"/>
</dbReference>
<reference evidence="1" key="1">
    <citation type="submission" date="2023-03" db="UniProtKB">
        <authorList>
            <consortium name="EnsemblPlants"/>
        </authorList>
    </citation>
    <scope>IDENTIFICATION</scope>
</reference>
<dbReference type="EnsemblPlants" id="MELO3C021954.2.1">
    <property type="protein sequence ID" value="MELO3C021954.2.1"/>
    <property type="gene ID" value="MELO3C021954.2"/>
</dbReference>
<accession>A0A9I9DQ74</accession>
<evidence type="ECO:0000313" key="1">
    <source>
        <dbReference type="EnsemblPlants" id="MELO3C021954.2.1"/>
    </source>
</evidence>
<organism evidence="1">
    <name type="scientific">Cucumis melo</name>
    <name type="common">Muskmelon</name>
    <dbReference type="NCBI Taxonomy" id="3656"/>
    <lineage>
        <taxon>Eukaryota</taxon>
        <taxon>Viridiplantae</taxon>
        <taxon>Streptophyta</taxon>
        <taxon>Embryophyta</taxon>
        <taxon>Tracheophyta</taxon>
        <taxon>Spermatophyta</taxon>
        <taxon>Magnoliopsida</taxon>
        <taxon>eudicotyledons</taxon>
        <taxon>Gunneridae</taxon>
        <taxon>Pentapetalae</taxon>
        <taxon>rosids</taxon>
        <taxon>fabids</taxon>
        <taxon>Cucurbitales</taxon>
        <taxon>Cucurbitaceae</taxon>
        <taxon>Benincaseae</taxon>
        <taxon>Cucumis</taxon>
    </lineage>
</organism>
<proteinExistence type="predicted"/>